<sequence length="67" mass="8167">MHCFVEVVELLKYQVREHCVQLFWHLWYYEMSVSHCAPTSWLLGQLQKVNLDRNKVSLRGFPLKQRF</sequence>
<name>A0A396HDG0_MEDTR</name>
<protein>
    <submittedName>
        <fullName evidence="1">Uncharacterized protein</fullName>
    </submittedName>
</protein>
<reference evidence="2" key="1">
    <citation type="journal article" date="2018" name="Nat. Plants">
        <title>Whole-genome landscape of Medicago truncatula symbiotic genes.</title>
        <authorList>
            <person name="Pecrix Y."/>
            <person name="Staton S.E."/>
            <person name="Sallet E."/>
            <person name="Lelandais-Briere C."/>
            <person name="Moreau S."/>
            <person name="Carrere S."/>
            <person name="Blein T."/>
            <person name="Jardinaud M.F."/>
            <person name="Latrasse D."/>
            <person name="Zouine M."/>
            <person name="Zahm M."/>
            <person name="Kreplak J."/>
            <person name="Mayjonade B."/>
            <person name="Satge C."/>
            <person name="Perez M."/>
            <person name="Cauet S."/>
            <person name="Marande W."/>
            <person name="Chantry-Darmon C."/>
            <person name="Lopez-Roques C."/>
            <person name="Bouchez O."/>
            <person name="Berard A."/>
            <person name="Debelle F."/>
            <person name="Munos S."/>
            <person name="Bendahmane A."/>
            <person name="Berges H."/>
            <person name="Niebel A."/>
            <person name="Buitink J."/>
            <person name="Frugier F."/>
            <person name="Benhamed M."/>
            <person name="Crespi M."/>
            <person name="Gouzy J."/>
            <person name="Gamas P."/>
        </authorList>
    </citation>
    <scope>NUCLEOTIDE SEQUENCE [LARGE SCALE GENOMIC DNA]</scope>
    <source>
        <strain evidence="2">cv. Jemalong A17</strain>
    </source>
</reference>
<evidence type="ECO:0000313" key="2">
    <source>
        <dbReference type="Proteomes" id="UP000265566"/>
    </source>
</evidence>
<evidence type="ECO:0000313" key="1">
    <source>
        <dbReference type="EMBL" id="RHN51362.1"/>
    </source>
</evidence>
<gene>
    <name evidence="1" type="ORF">MtrunA17_Chr6g0467731</name>
</gene>
<dbReference type="EMBL" id="PSQE01000006">
    <property type="protein sequence ID" value="RHN51362.1"/>
    <property type="molecule type" value="Genomic_DNA"/>
</dbReference>
<dbReference type="Proteomes" id="UP000265566">
    <property type="component" value="Chromosome 6"/>
</dbReference>
<dbReference type="Gramene" id="rna35788">
    <property type="protein sequence ID" value="RHN51362.1"/>
    <property type="gene ID" value="gene35788"/>
</dbReference>
<accession>A0A396HDG0</accession>
<organism evidence="1 2">
    <name type="scientific">Medicago truncatula</name>
    <name type="common">Barrel medic</name>
    <name type="synonym">Medicago tribuloides</name>
    <dbReference type="NCBI Taxonomy" id="3880"/>
    <lineage>
        <taxon>Eukaryota</taxon>
        <taxon>Viridiplantae</taxon>
        <taxon>Streptophyta</taxon>
        <taxon>Embryophyta</taxon>
        <taxon>Tracheophyta</taxon>
        <taxon>Spermatophyta</taxon>
        <taxon>Magnoliopsida</taxon>
        <taxon>eudicotyledons</taxon>
        <taxon>Gunneridae</taxon>
        <taxon>Pentapetalae</taxon>
        <taxon>rosids</taxon>
        <taxon>fabids</taxon>
        <taxon>Fabales</taxon>
        <taxon>Fabaceae</taxon>
        <taxon>Papilionoideae</taxon>
        <taxon>50 kb inversion clade</taxon>
        <taxon>NPAAA clade</taxon>
        <taxon>Hologalegina</taxon>
        <taxon>IRL clade</taxon>
        <taxon>Trifolieae</taxon>
        <taxon>Medicago</taxon>
    </lineage>
</organism>
<proteinExistence type="predicted"/>
<comment type="caution">
    <text evidence="1">The sequence shown here is derived from an EMBL/GenBank/DDBJ whole genome shotgun (WGS) entry which is preliminary data.</text>
</comment>
<dbReference type="AlphaFoldDB" id="A0A396HDG0"/>